<organism evidence="4">
    <name type="scientific">Candidatus Enterococcus clewellii</name>
    <dbReference type="NCBI Taxonomy" id="1834193"/>
    <lineage>
        <taxon>Bacteria</taxon>
        <taxon>Bacillati</taxon>
        <taxon>Bacillota</taxon>
        <taxon>Bacilli</taxon>
        <taxon>Lactobacillales</taxon>
        <taxon>Enterococcaceae</taxon>
        <taxon>Enterococcus</taxon>
    </lineage>
</organism>
<evidence type="ECO:0000256" key="1">
    <source>
        <dbReference type="ARBA" id="ARBA00023125"/>
    </source>
</evidence>
<dbReference type="Proteomes" id="UP000195141">
    <property type="component" value="Chromosome"/>
</dbReference>
<reference evidence="4" key="1">
    <citation type="submission" date="2017-05" db="EMBL/GenBank/DDBJ databases">
        <title>The Genome Sequence of Enterococcus sp. 9E7_DIV0242.</title>
        <authorList>
            <consortium name="The Broad Institute Genomics Platform"/>
            <consortium name="The Broad Institute Genomic Center for Infectious Diseases"/>
            <person name="Earl A."/>
            <person name="Manson A."/>
            <person name="Schwartman J."/>
            <person name="Gilmore M."/>
            <person name="Abouelleil A."/>
            <person name="Cao P."/>
            <person name="Chapman S."/>
            <person name="Cusick C."/>
            <person name="Shea T."/>
            <person name="Young S."/>
            <person name="Neafsey D."/>
            <person name="Nusbaum C."/>
            <person name="Birren B."/>
        </authorList>
    </citation>
    <scope>NUCLEOTIDE SEQUENCE [LARGE SCALE GENOMIC DNA]</scope>
    <source>
        <strain evidence="4">9E7_DIV0242</strain>
    </source>
</reference>
<dbReference type="Pfam" id="PF01381">
    <property type="entry name" value="HTH_3"/>
    <property type="match status" value="1"/>
</dbReference>
<evidence type="ECO:0000259" key="3">
    <source>
        <dbReference type="PROSITE" id="PS50943"/>
    </source>
</evidence>
<feature type="transmembrane region" description="Helical" evidence="2">
    <location>
        <begin position="76"/>
        <end position="96"/>
    </location>
</feature>
<dbReference type="CDD" id="cd00093">
    <property type="entry name" value="HTH_XRE"/>
    <property type="match status" value="1"/>
</dbReference>
<sequence length="154" mass="17772">MDIGQRMKDKRKELGLTQQEVADKVFVTRQTVSKWELGKSRPDLISLKLLEELLQEAFLESPKKERIQMKVTKKDILMTLLFGVIFLPIRFLIALIKPHLNQPVIKFIMVPLFLLTASLYLRSLNTQAFVAVWGIILCFYVPIVGYYSQSGSEK</sequence>
<protein>
    <recommendedName>
        <fullName evidence="3">HTH cro/C1-type domain-containing protein</fullName>
    </recommendedName>
</protein>
<evidence type="ECO:0000313" key="5">
    <source>
        <dbReference type="EMBL" id="WYJ89809.1"/>
    </source>
</evidence>
<dbReference type="PANTHER" id="PTHR46558:SF13">
    <property type="entry name" value="HTH-TYPE TRANSCRIPTIONAL REGULATOR IMMR"/>
    <property type="match status" value="1"/>
</dbReference>
<dbReference type="OrthoDB" id="9805856at2"/>
<dbReference type="SUPFAM" id="SSF47413">
    <property type="entry name" value="lambda repressor-like DNA-binding domains"/>
    <property type="match status" value="1"/>
</dbReference>
<dbReference type="AlphaFoldDB" id="A0A242K2U5"/>
<dbReference type="PANTHER" id="PTHR46558">
    <property type="entry name" value="TRACRIPTIONAL REGULATORY PROTEIN-RELATED-RELATED"/>
    <property type="match status" value="1"/>
</dbReference>
<evidence type="ECO:0000256" key="2">
    <source>
        <dbReference type="SAM" id="Phobius"/>
    </source>
</evidence>
<keyword evidence="6" id="KW-1185">Reference proteome</keyword>
<accession>A0A242K2U5</accession>
<gene>
    <name evidence="5" type="ORF">A5888_001535</name>
    <name evidence="4" type="ORF">A5888_003492</name>
</gene>
<dbReference type="GO" id="GO:0003677">
    <property type="term" value="F:DNA binding"/>
    <property type="evidence" value="ECO:0007669"/>
    <property type="project" value="UniProtKB-KW"/>
</dbReference>
<reference evidence="5" key="2">
    <citation type="submission" date="2017-05" db="EMBL/GenBank/DDBJ databases">
        <authorList>
            <consortium name="The Broad Institute Genomics Platform"/>
            <consortium name="The Broad Institute Genomic Center for Infectious Diseases"/>
            <person name="Earl A."/>
            <person name="Manson A."/>
            <person name="Schwartman J."/>
            <person name="Gilmore M."/>
            <person name="Abouelleil A."/>
            <person name="Cao P."/>
            <person name="Chapman S."/>
            <person name="Cusick C."/>
            <person name="Shea T."/>
            <person name="Young S."/>
            <person name="Neafsey D."/>
            <person name="Nusbaum C."/>
            <person name="Birren B."/>
        </authorList>
    </citation>
    <scope>NUCLEOTIDE SEQUENCE</scope>
    <source>
        <strain evidence="5">9E7_DIV0242</strain>
    </source>
</reference>
<keyword evidence="2" id="KW-1133">Transmembrane helix</keyword>
<feature type="domain" description="HTH cro/C1-type" evidence="3">
    <location>
        <begin position="7"/>
        <end position="61"/>
    </location>
</feature>
<feature type="transmembrane region" description="Helical" evidence="2">
    <location>
        <begin position="102"/>
        <end position="121"/>
    </location>
</feature>
<dbReference type="Gene3D" id="1.10.260.40">
    <property type="entry name" value="lambda repressor-like DNA-binding domains"/>
    <property type="match status" value="1"/>
</dbReference>
<reference evidence="5" key="3">
    <citation type="submission" date="2024-03" db="EMBL/GenBank/DDBJ databases">
        <title>The Genome Sequence of Enterococcus sp. DIV0242b.</title>
        <authorList>
            <consortium name="The Broad Institute Genomics Platform"/>
            <consortium name="The Broad Institute Microbial Omics Core"/>
            <consortium name="The Broad Institute Genomic Center for Infectious Diseases"/>
            <person name="Earl A."/>
            <person name="Manson A."/>
            <person name="Gilmore M."/>
            <person name="Schwartman J."/>
            <person name="Shea T."/>
            <person name="Abouelleil A."/>
            <person name="Cao P."/>
            <person name="Chapman S."/>
            <person name="Cusick C."/>
            <person name="Young S."/>
            <person name="Neafsey D."/>
            <person name="Nusbaum C."/>
            <person name="Birren B."/>
        </authorList>
    </citation>
    <scope>NUCLEOTIDE SEQUENCE</scope>
    <source>
        <strain evidence="5">9E7_DIV0242</strain>
    </source>
</reference>
<dbReference type="SMART" id="SM00530">
    <property type="entry name" value="HTH_XRE"/>
    <property type="match status" value="1"/>
</dbReference>
<dbReference type="EMBL" id="CP147247">
    <property type="protein sequence ID" value="WYJ89809.1"/>
    <property type="molecule type" value="Genomic_DNA"/>
</dbReference>
<dbReference type="InterPro" id="IPR001387">
    <property type="entry name" value="Cro/C1-type_HTH"/>
</dbReference>
<name>A0A242K2U5_9ENTE</name>
<proteinExistence type="predicted"/>
<keyword evidence="2" id="KW-0812">Transmembrane</keyword>
<dbReference type="InterPro" id="IPR010982">
    <property type="entry name" value="Lambda_DNA-bd_dom_sf"/>
</dbReference>
<feature type="transmembrane region" description="Helical" evidence="2">
    <location>
        <begin position="128"/>
        <end position="148"/>
    </location>
</feature>
<keyword evidence="1" id="KW-0238">DNA-binding</keyword>
<dbReference type="EMBL" id="NGMM01000006">
    <property type="protein sequence ID" value="OTP12910.1"/>
    <property type="molecule type" value="Genomic_DNA"/>
</dbReference>
<evidence type="ECO:0000313" key="6">
    <source>
        <dbReference type="Proteomes" id="UP000195141"/>
    </source>
</evidence>
<dbReference type="PROSITE" id="PS50943">
    <property type="entry name" value="HTH_CROC1"/>
    <property type="match status" value="1"/>
</dbReference>
<keyword evidence="2" id="KW-0472">Membrane</keyword>
<dbReference type="RefSeq" id="WP_086350475.1">
    <property type="nucleotide sequence ID" value="NZ_CP147247.1"/>
</dbReference>
<evidence type="ECO:0000313" key="4">
    <source>
        <dbReference type="EMBL" id="OTP12910.1"/>
    </source>
</evidence>